<evidence type="ECO:0000256" key="1">
    <source>
        <dbReference type="SAM" id="MobiDB-lite"/>
    </source>
</evidence>
<dbReference type="AlphaFoldDB" id="A0A167W282"/>
<dbReference type="EMBL" id="KV417828">
    <property type="protein sequence ID" value="KZP05614.1"/>
    <property type="molecule type" value="Genomic_DNA"/>
</dbReference>
<keyword evidence="2" id="KW-1133">Transmembrane helix</keyword>
<keyword evidence="3" id="KW-0732">Signal</keyword>
<accession>A0A167W282</accession>
<dbReference type="Proteomes" id="UP000076532">
    <property type="component" value="Unassembled WGS sequence"/>
</dbReference>
<name>A0A167W282_9AGAM</name>
<gene>
    <name evidence="4" type="ORF">FIBSPDRAFT_903385</name>
</gene>
<feature type="compositionally biased region" description="Polar residues" evidence="1">
    <location>
        <begin position="117"/>
        <end position="134"/>
    </location>
</feature>
<evidence type="ECO:0000313" key="4">
    <source>
        <dbReference type="EMBL" id="KZP05614.1"/>
    </source>
</evidence>
<proteinExistence type="predicted"/>
<feature type="transmembrane region" description="Helical" evidence="2">
    <location>
        <begin position="210"/>
        <end position="231"/>
    </location>
</feature>
<evidence type="ECO:0000256" key="3">
    <source>
        <dbReference type="SAM" id="SignalP"/>
    </source>
</evidence>
<keyword evidence="2" id="KW-0472">Membrane</keyword>
<sequence>MWALLQSSALYLPLLLPLLPVATPHDSVTALRRATRRHTFRPAHVLRVPLPALRLSRTEPAMDGRGLEENDPGPTPSWPASAYSMPLPLPDRERASASPTHTSARMHHAHAYARMTNGKTSPSQASRSTPTSSCARGFRARELPDPPGLAKRRQTNEVVEFELVSMMLRAGGSASDGSIVGSGLNGERHMVPWKFGPVSMFIHRFALSPMIISSFIFFLYAYIFIFTPVFASHIPYA</sequence>
<reference evidence="4 5" key="1">
    <citation type="journal article" date="2016" name="Mol. Biol. Evol.">
        <title>Comparative Genomics of Early-Diverging Mushroom-Forming Fungi Provides Insights into the Origins of Lignocellulose Decay Capabilities.</title>
        <authorList>
            <person name="Nagy L.G."/>
            <person name="Riley R."/>
            <person name="Tritt A."/>
            <person name="Adam C."/>
            <person name="Daum C."/>
            <person name="Floudas D."/>
            <person name="Sun H."/>
            <person name="Yadav J.S."/>
            <person name="Pangilinan J."/>
            <person name="Larsson K.H."/>
            <person name="Matsuura K."/>
            <person name="Barry K."/>
            <person name="Labutti K."/>
            <person name="Kuo R."/>
            <person name="Ohm R.A."/>
            <person name="Bhattacharya S.S."/>
            <person name="Shirouzu T."/>
            <person name="Yoshinaga Y."/>
            <person name="Martin F.M."/>
            <person name="Grigoriev I.V."/>
            <person name="Hibbett D.S."/>
        </authorList>
    </citation>
    <scope>NUCLEOTIDE SEQUENCE [LARGE SCALE GENOMIC DNA]</scope>
    <source>
        <strain evidence="4 5">CBS 109695</strain>
    </source>
</reference>
<feature type="chain" id="PRO_5007893740" evidence="3">
    <location>
        <begin position="25"/>
        <end position="237"/>
    </location>
</feature>
<feature type="signal peptide" evidence="3">
    <location>
        <begin position="1"/>
        <end position="24"/>
    </location>
</feature>
<feature type="region of interest" description="Disordered" evidence="1">
    <location>
        <begin position="61"/>
        <end position="151"/>
    </location>
</feature>
<keyword evidence="5" id="KW-1185">Reference proteome</keyword>
<protein>
    <submittedName>
        <fullName evidence="4">Uncharacterized protein</fullName>
    </submittedName>
</protein>
<organism evidence="4 5">
    <name type="scientific">Athelia psychrophila</name>
    <dbReference type="NCBI Taxonomy" id="1759441"/>
    <lineage>
        <taxon>Eukaryota</taxon>
        <taxon>Fungi</taxon>
        <taxon>Dikarya</taxon>
        <taxon>Basidiomycota</taxon>
        <taxon>Agaricomycotina</taxon>
        <taxon>Agaricomycetes</taxon>
        <taxon>Agaricomycetidae</taxon>
        <taxon>Atheliales</taxon>
        <taxon>Atheliaceae</taxon>
        <taxon>Athelia</taxon>
    </lineage>
</organism>
<keyword evidence="2" id="KW-0812">Transmembrane</keyword>
<evidence type="ECO:0000256" key="2">
    <source>
        <dbReference type="SAM" id="Phobius"/>
    </source>
</evidence>
<evidence type="ECO:0000313" key="5">
    <source>
        <dbReference type="Proteomes" id="UP000076532"/>
    </source>
</evidence>